<dbReference type="AlphaFoldDB" id="V4TE40"/>
<dbReference type="Proteomes" id="UP000030687">
    <property type="component" value="Unassembled WGS sequence"/>
</dbReference>
<dbReference type="Gramene" id="ESR49865">
    <property type="protein sequence ID" value="ESR49865"/>
    <property type="gene ID" value="CICLE_v10033650mg"/>
</dbReference>
<dbReference type="OMA" id="LFMITID"/>
<evidence type="ECO:0000313" key="2">
    <source>
        <dbReference type="Proteomes" id="UP000030687"/>
    </source>
</evidence>
<dbReference type="eggNOG" id="KOG1121">
    <property type="taxonomic scope" value="Eukaryota"/>
</dbReference>
<proteinExistence type="predicted"/>
<dbReference type="PANTHER" id="PTHR46481">
    <property type="entry name" value="ZINC FINGER BED DOMAIN-CONTAINING PROTEIN 4"/>
    <property type="match status" value="1"/>
</dbReference>
<gene>
    <name evidence="1" type="ORF">CICLE_v10033650mg</name>
</gene>
<evidence type="ECO:0000313" key="1">
    <source>
        <dbReference type="EMBL" id="ESR49865.1"/>
    </source>
</evidence>
<dbReference type="EMBL" id="KI536726">
    <property type="protein sequence ID" value="ESR49865.1"/>
    <property type="molecule type" value="Genomic_DNA"/>
</dbReference>
<organism evidence="1 2">
    <name type="scientific">Citrus clementina</name>
    <name type="common">Clementine</name>
    <name type="synonym">Citrus deliciosa x Citrus sinensis</name>
    <dbReference type="NCBI Taxonomy" id="85681"/>
    <lineage>
        <taxon>Eukaryota</taxon>
        <taxon>Viridiplantae</taxon>
        <taxon>Streptophyta</taxon>
        <taxon>Embryophyta</taxon>
        <taxon>Tracheophyta</taxon>
        <taxon>Spermatophyta</taxon>
        <taxon>Magnoliopsida</taxon>
        <taxon>eudicotyledons</taxon>
        <taxon>Gunneridae</taxon>
        <taxon>Pentapetalae</taxon>
        <taxon>rosids</taxon>
        <taxon>malvids</taxon>
        <taxon>Sapindales</taxon>
        <taxon>Rutaceae</taxon>
        <taxon>Aurantioideae</taxon>
        <taxon>Citrus</taxon>
    </lineage>
</organism>
<name>V4TE40_CITCL</name>
<dbReference type="PANTHER" id="PTHR46481:SF7">
    <property type="entry name" value="ZINC FINGER BED DOMAIN-CONTAINING PROTEIN RICESLEEPER 2-LIKE"/>
    <property type="match status" value="1"/>
</dbReference>
<dbReference type="STRING" id="85681.V4TE40"/>
<dbReference type="InterPro" id="IPR052035">
    <property type="entry name" value="ZnF_BED_domain_contain"/>
</dbReference>
<dbReference type="SUPFAM" id="SSF53098">
    <property type="entry name" value="Ribonuclease H-like"/>
    <property type="match status" value="1"/>
</dbReference>
<reference evidence="1 2" key="1">
    <citation type="submission" date="2013-10" db="EMBL/GenBank/DDBJ databases">
        <authorList>
            <consortium name="International Citrus Genome Consortium"/>
            <person name="Jenkins J."/>
            <person name="Schmutz J."/>
            <person name="Prochnik S."/>
            <person name="Rokhsar D."/>
            <person name="Gmitter F."/>
            <person name="Ollitrault P."/>
            <person name="Machado M."/>
            <person name="Talon M."/>
            <person name="Wincker P."/>
            <person name="Jaillon O."/>
            <person name="Morgante M."/>
        </authorList>
    </citation>
    <scope>NUCLEOTIDE SEQUENCE</scope>
    <source>
        <strain evidence="2">cv. Clemenules</strain>
    </source>
</reference>
<dbReference type="KEGG" id="cic:CICLE_v10033650mg"/>
<evidence type="ECO:0008006" key="3">
    <source>
        <dbReference type="Google" id="ProtNLM"/>
    </source>
</evidence>
<sequence length="134" mass="15511">MIDWEIESLFMITIDNVSANEKTVNYLKKKLGNWSWDSLVLNGLYLHVRCSAHKINLIVNDSLDVVKISIDNIRNTVKYVRSSLLRLQKFKACVNAEKISYNGFMVLDVLTRWNSKFLMLTSMNSVKNCMFIKG</sequence>
<dbReference type="InParanoid" id="V4TE40"/>
<dbReference type="InterPro" id="IPR012337">
    <property type="entry name" value="RNaseH-like_sf"/>
</dbReference>
<keyword evidence="2" id="KW-1185">Reference proteome</keyword>
<protein>
    <recommendedName>
        <fullName evidence="3">hAT-like transposase RNase-H fold domain-containing protein</fullName>
    </recommendedName>
</protein>
<accession>V4TE40</accession>